<dbReference type="PANTHER" id="PTHR38342">
    <property type="entry name" value="SLR5037 PROTEIN"/>
    <property type="match status" value="1"/>
</dbReference>
<proteinExistence type="predicted"/>
<evidence type="ECO:0000313" key="2">
    <source>
        <dbReference type="EMBL" id="VAW11700.1"/>
    </source>
</evidence>
<reference evidence="2" key="1">
    <citation type="submission" date="2018-06" db="EMBL/GenBank/DDBJ databases">
        <authorList>
            <person name="Zhirakovskaya E."/>
        </authorList>
    </citation>
    <scope>NUCLEOTIDE SEQUENCE</scope>
</reference>
<dbReference type="AlphaFoldDB" id="A0A3B0T440"/>
<dbReference type="CDD" id="cd14797">
    <property type="entry name" value="DUF302"/>
    <property type="match status" value="1"/>
</dbReference>
<protein>
    <recommendedName>
        <fullName evidence="1">DUF302 domain-containing protein</fullName>
    </recommendedName>
</protein>
<sequence>MKKIILALYLVFGCTSFVLADDGMVTLQSPYSAQMTIDRLEKILVDKGMTIFTRISHNEGAMKVGLELRPTVVLVFGNPKVGTPVMLCQQKAAIDFPQKALAWEDREGKVWLSYNDPQYLVERHQIKGCEEFIKKIKGALSKFANAAVLQEEE</sequence>
<accession>A0A3B0T440</accession>
<dbReference type="EMBL" id="UOEN01000040">
    <property type="protein sequence ID" value="VAW11700.1"/>
    <property type="molecule type" value="Genomic_DNA"/>
</dbReference>
<dbReference type="PANTHER" id="PTHR38342:SF2">
    <property type="entry name" value="INNER MEMBRANE OR EXPORTED"/>
    <property type="match status" value="1"/>
</dbReference>
<dbReference type="Gene3D" id="3.30.310.70">
    <property type="entry name" value="TT1751-like domain"/>
    <property type="match status" value="1"/>
</dbReference>
<dbReference type="SUPFAM" id="SSF103247">
    <property type="entry name" value="TT1751-like"/>
    <property type="match status" value="1"/>
</dbReference>
<gene>
    <name evidence="2" type="ORF">MNBD_BACTEROID05-290</name>
</gene>
<dbReference type="InterPro" id="IPR005180">
    <property type="entry name" value="DUF302"/>
</dbReference>
<organism evidence="2">
    <name type="scientific">hydrothermal vent metagenome</name>
    <dbReference type="NCBI Taxonomy" id="652676"/>
    <lineage>
        <taxon>unclassified sequences</taxon>
        <taxon>metagenomes</taxon>
        <taxon>ecological metagenomes</taxon>
    </lineage>
</organism>
<evidence type="ECO:0000259" key="1">
    <source>
        <dbReference type="Pfam" id="PF03625"/>
    </source>
</evidence>
<feature type="domain" description="DUF302" evidence="1">
    <location>
        <begin position="55"/>
        <end position="117"/>
    </location>
</feature>
<name>A0A3B0T440_9ZZZZ</name>
<dbReference type="InterPro" id="IPR035923">
    <property type="entry name" value="TT1751-like_sf"/>
</dbReference>
<dbReference type="Pfam" id="PF03625">
    <property type="entry name" value="DUF302"/>
    <property type="match status" value="1"/>
</dbReference>